<accession>A0ABS3JBN9</accession>
<comment type="catalytic activity">
    <reaction evidence="9 10">
        <text>5,6-dimethylbenzimidazole + nicotinate beta-D-ribonucleotide = alpha-ribazole 5'-phosphate + nicotinate + H(+)</text>
        <dbReference type="Rhea" id="RHEA:11196"/>
        <dbReference type="ChEBI" id="CHEBI:15378"/>
        <dbReference type="ChEBI" id="CHEBI:15890"/>
        <dbReference type="ChEBI" id="CHEBI:32544"/>
        <dbReference type="ChEBI" id="CHEBI:57502"/>
        <dbReference type="ChEBI" id="CHEBI:57918"/>
        <dbReference type="EC" id="2.4.2.21"/>
    </reaction>
</comment>
<reference evidence="11 12" key="1">
    <citation type="submission" date="2021-03" db="EMBL/GenBank/DDBJ databases">
        <title>Fibrella sp. HMF5405 genome sequencing and assembly.</title>
        <authorList>
            <person name="Kang H."/>
            <person name="Kim H."/>
            <person name="Bae S."/>
            <person name="Joh K."/>
        </authorList>
    </citation>
    <scope>NUCLEOTIDE SEQUENCE [LARGE SCALE GENOMIC DNA]</scope>
    <source>
        <strain evidence="11 12">HMF5405</strain>
    </source>
</reference>
<dbReference type="InterPro" id="IPR017846">
    <property type="entry name" value="Nict_dMeBzImd_PRibTrfase_bact"/>
</dbReference>
<evidence type="ECO:0000256" key="2">
    <source>
        <dbReference type="ARBA" id="ARBA00007110"/>
    </source>
</evidence>
<evidence type="ECO:0000256" key="3">
    <source>
        <dbReference type="ARBA" id="ARBA00011991"/>
    </source>
</evidence>
<dbReference type="Gene3D" id="3.40.50.10210">
    <property type="match status" value="1"/>
</dbReference>
<dbReference type="EMBL" id="JAFMYW010000001">
    <property type="protein sequence ID" value="MBO0947410.1"/>
    <property type="molecule type" value="Genomic_DNA"/>
</dbReference>
<comment type="function">
    <text evidence="10">Catalyzes the synthesis of alpha-ribazole-5'-phosphate from nicotinate mononucleotide (NAMN) and 5,6-dimethylbenzimidazole (DMB).</text>
</comment>
<dbReference type="NCBIfam" id="TIGR03160">
    <property type="entry name" value="cobT_DBIPRT"/>
    <property type="match status" value="1"/>
</dbReference>
<evidence type="ECO:0000256" key="7">
    <source>
        <dbReference type="ARBA" id="ARBA00022679"/>
    </source>
</evidence>
<name>A0ABS3JBN9_9BACT</name>
<gene>
    <name evidence="10 11" type="primary">cobT</name>
    <name evidence="11" type="ORF">J2I46_02365</name>
</gene>
<dbReference type="GO" id="GO:0008939">
    <property type="term" value="F:nicotinate-nucleotide-dimethylbenzimidazole phosphoribosyltransferase activity"/>
    <property type="evidence" value="ECO:0007669"/>
    <property type="project" value="UniProtKB-EC"/>
</dbReference>
<evidence type="ECO:0000256" key="10">
    <source>
        <dbReference type="HAMAP-Rule" id="MF_00230"/>
    </source>
</evidence>
<evidence type="ECO:0000256" key="8">
    <source>
        <dbReference type="ARBA" id="ARBA00030686"/>
    </source>
</evidence>
<dbReference type="PANTHER" id="PTHR43463:SF1">
    <property type="entry name" value="NICOTINATE-NUCLEOTIDE--DIMETHYLBENZIMIDAZOLE PHOSPHORIBOSYLTRANSFERASE"/>
    <property type="match status" value="1"/>
</dbReference>
<feature type="active site" description="Proton acceptor" evidence="10">
    <location>
        <position position="310"/>
    </location>
</feature>
<evidence type="ECO:0000313" key="11">
    <source>
        <dbReference type="EMBL" id="MBO0947410.1"/>
    </source>
</evidence>
<keyword evidence="7 10" id="KW-0808">Transferase</keyword>
<keyword evidence="5 10" id="KW-0169">Cobalamin biosynthesis</keyword>
<dbReference type="PANTHER" id="PTHR43463">
    <property type="entry name" value="NICOTINATE-NUCLEOTIDE--DIMETHYLBENZIMIDAZOLE PHOSPHORIBOSYLTRANSFERASE"/>
    <property type="match status" value="1"/>
</dbReference>
<dbReference type="RefSeq" id="WP_207328094.1">
    <property type="nucleotide sequence ID" value="NZ_JAFMYW010000001.1"/>
</dbReference>
<dbReference type="NCBIfam" id="NF000996">
    <property type="entry name" value="PRK00105.1"/>
    <property type="match status" value="1"/>
</dbReference>
<dbReference type="InterPro" id="IPR003200">
    <property type="entry name" value="Nict_dMeBzImd_PRibTrfase"/>
</dbReference>
<dbReference type="CDD" id="cd02439">
    <property type="entry name" value="DMB-PRT_CobT"/>
    <property type="match status" value="1"/>
</dbReference>
<dbReference type="Proteomes" id="UP000664628">
    <property type="component" value="Unassembled WGS sequence"/>
</dbReference>
<organism evidence="11 12">
    <name type="scientific">Fibrella forsythiae</name>
    <dbReference type="NCBI Taxonomy" id="2817061"/>
    <lineage>
        <taxon>Bacteria</taxon>
        <taxon>Pseudomonadati</taxon>
        <taxon>Bacteroidota</taxon>
        <taxon>Cytophagia</taxon>
        <taxon>Cytophagales</taxon>
        <taxon>Spirosomataceae</taxon>
        <taxon>Fibrella</taxon>
    </lineage>
</organism>
<proteinExistence type="inferred from homology"/>
<comment type="pathway">
    <text evidence="1 10">Nucleoside biosynthesis; alpha-ribazole biosynthesis; alpha-ribazole from 5,6-dimethylbenzimidazole: step 1/2.</text>
</comment>
<dbReference type="EC" id="2.4.2.21" evidence="3 10"/>
<dbReference type="HAMAP" id="MF_00230">
    <property type="entry name" value="CobT"/>
    <property type="match status" value="1"/>
</dbReference>
<dbReference type="Gene3D" id="1.10.1610.10">
    <property type="match status" value="1"/>
</dbReference>
<evidence type="ECO:0000256" key="5">
    <source>
        <dbReference type="ARBA" id="ARBA00022573"/>
    </source>
</evidence>
<keyword evidence="12" id="KW-1185">Reference proteome</keyword>
<evidence type="ECO:0000256" key="9">
    <source>
        <dbReference type="ARBA" id="ARBA00047340"/>
    </source>
</evidence>
<protein>
    <recommendedName>
        <fullName evidence="4 10">Nicotinate-nucleotide--dimethylbenzimidazole phosphoribosyltransferase</fullName>
        <shortName evidence="10">NN:DBI PRT</shortName>
        <ecNumber evidence="3 10">2.4.2.21</ecNumber>
    </recommendedName>
    <alternativeName>
        <fullName evidence="8 10">N(1)-alpha-phosphoribosyltransferase</fullName>
    </alternativeName>
</protein>
<dbReference type="Pfam" id="PF02277">
    <property type="entry name" value="DBI_PRT"/>
    <property type="match status" value="1"/>
</dbReference>
<evidence type="ECO:0000256" key="6">
    <source>
        <dbReference type="ARBA" id="ARBA00022676"/>
    </source>
</evidence>
<dbReference type="InterPro" id="IPR036087">
    <property type="entry name" value="Nict_dMeBzImd_PRibTrfase_sf"/>
</dbReference>
<sequence>MPALLLDRSLEPRLQQLIDQKTKPLGALGQLETLALQIGLIQQSTNPRLTNPHILVFAGDHGIAADGVSAYPAEVTYQMVINFIAGGAAINAFTRQSGLRLVVCDVGVRGTFEANTPEFVKFKVQPGTHNMRYQPAMSADDTEAAMDAGRLLVDGVRHRDCNIVGFGEMGIGNSSSAALLMHRLLKVPLNQCVGRGTGLTDDQLIHKLAVLTEVADTYAHLTDPMAILSAMGGFEIAAVVGGILCAAENGMVILIDGFIVTAALLVARALDPAVSDYCVFTHQSEEAGHRLMLDQLDAQPLLSLGLRLGEGTGCALAYPLVQAAVTMLTDMASFESAGVSTQLVTSYQ</sequence>
<evidence type="ECO:0000256" key="4">
    <source>
        <dbReference type="ARBA" id="ARBA00015486"/>
    </source>
</evidence>
<dbReference type="SUPFAM" id="SSF52733">
    <property type="entry name" value="Nicotinate mononucleotide:5,6-dimethylbenzimidazole phosphoribosyltransferase (CobT)"/>
    <property type="match status" value="1"/>
</dbReference>
<evidence type="ECO:0000313" key="12">
    <source>
        <dbReference type="Proteomes" id="UP000664628"/>
    </source>
</evidence>
<dbReference type="InterPro" id="IPR023195">
    <property type="entry name" value="Nict_dMeBzImd_PRibTrfase_N"/>
</dbReference>
<comment type="similarity">
    <text evidence="2 10">Belongs to the CobT family.</text>
</comment>
<comment type="caution">
    <text evidence="11">The sequence shown here is derived from an EMBL/GenBank/DDBJ whole genome shotgun (WGS) entry which is preliminary data.</text>
</comment>
<keyword evidence="6 10" id="KW-0328">Glycosyltransferase</keyword>
<evidence type="ECO:0000256" key="1">
    <source>
        <dbReference type="ARBA" id="ARBA00005049"/>
    </source>
</evidence>